<name>A0A432WQE9_9GAMM</name>
<organism evidence="11 12">
    <name type="scientific">Aliidiomarina sanyensis</name>
    <dbReference type="NCBI Taxonomy" id="1249555"/>
    <lineage>
        <taxon>Bacteria</taxon>
        <taxon>Pseudomonadati</taxon>
        <taxon>Pseudomonadota</taxon>
        <taxon>Gammaproteobacteria</taxon>
        <taxon>Alteromonadales</taxon>
        <taxon>Idiomarinaceae</taxon>
        <taxon>Aliidiomarina</taxon>
    </lineage>
</organism>
<protein>
    <recommendedName>
        <fullName evidence="2">Negative regulator of flagellin synthesis</fullName>
    </recommendedName>
    <alternativeName>
        <fullName evidence="8">Anti-sigma-28 factor</fullName>
    </alternativeName>
</protein>
<accession>A0A432WQE9</accession>
<keyword evidence="11" id="KW-0282">Flagellum</keyword>
<sequence>MSSLPLASQSDQGKQVNKSASSEKADASGAPGAVTHLSQALENTSQDIDMARVEELREAIRDGKLDIRADQIADKLIESVRELLDE</sequence>
<evidence type="ECO:0000256" key="1">
    <source>
        <dbReference type="ARBA" id="ARBA00005322"/>
    </source>
</evidence>
<dbReference type="Pfam" id="PF04316">
    <property type="entry name" value="FlgM"/>
    <property type="match status" value="1"/>
</dbReference>
<evidence type="ECO:0000256" key="6">
    <source>
        <dbReference type="ARBA" id="ARBA00023163"/>
    </source>
</evidence>
<comment type="similarity">
    <text evidence="1">Belongs to the FlgM family.</text>
</comment>
<dbReference type="OrthoDB" id="5298032at2"/>
<dbReference type="Proteomes" id="UP000288405">
    <property type="component" value="Unassembled WGS sequence"/>
</dbReference>
<dbReference type="InterPro" id="IPR007412">
    <property type="entry name" value="FlgM"/>
</dbReference>
<feature type="region of interest" description="Disordered" evidence="9">
    <location>
        <begin position="1"/>
        <end position="48"/>
    </location>
</feature>
<dbReference type="GO" id="GO:0045892">
    <property type="term" value="P:negative regulation of DNA-templated transcription"/>
    <property type="evidence" value="ECO:0007669"/>
    <property type="project" value="InterPro"/>
</dbReference>
<keyword evidence="4" id="KW-1005">Bacterial flagellum biogenesis</keyword>
<dbReference type="AlphaFoldDB" id="A0A432WQE9"/>
<evidence type="ECO:0000256" key="9">
    <source>
        <dbReference type="SAM" id="MobiDB-lite"/>
    </source>
</evidence>
<evidence type="ECO:0000256" key="5">
    <source>
        <dbReference type="ARBA" id="ARBA00023015"/>
    </source>
</evidence>
<feature type="compositionally biased region" description="Polar residues" evidence="9">
    <location>
        <begin position="1"/>
        <end position="20"/>
    </location>
</feature>
<dbReference type="InterPro" id="IPR035890">
    <property type="entry name" value="Anti-sigma-28_factor_FlgM_sf"/>
</dbReference>
<evidence type="ECO:0000313" key="12">
    <source>
        <dbReference type="Proteomes" id="UP000288405"/>
    </source>
</evidence>
<keyword evidence="3" id="KW-0678">Repressor</keyword>
<dbReference type="EMBL" id="PIPM01000002">
    <property type="protein sequence ID" value="RUO35907.1"/>
    <property type="molecule type" value="Genomic_DNA"/>
</dbReference>
<keyword evidence="11" id="KW-0969">Cilium</keyword>
<comment type="caution">
    <text evidence="11">The sequence shown here is derived from an EMBL/GenBank/DDBJ whole genome shotgun (WGS) entry which is preliminary data.</text>
</comment>
<proteinExistence type="inferred from homology"/>
<keyword evidence="11" id="KW-0966">Cell projection</keyword>
<feature type="domain" description="Anti-sigma-28 factor FlgM C-terminal" evidence="10">
    <location>
        <begin position="35"/>
        <end position="78"/>
    </location>
</feature>
<evidence type="ECO:0000313" key="11">
    <source>
        <dbReference type="EMBL" id="RUO35907.1"/>
    </source>
</evidence>
<keyword evidence="6" id="KW-0804">Transcription</keyword>
<gene>
    <name evidence="11" type="primary">flgM</name>
    <name evidence="11" type="ORF">CWE11_03555</name>
</gene>
<evidence type="ECO:0000259" key="10">
    <source>
        <dbReference type="Pfam" id="PF04316"/>
    </source>
</evidence>
<dbReference type="InterPro" id="IPR031316">
    <property type="entry name" value="FlgM_C"/>
</dbReference>
<evidence type="ECO:0000256" key="8">
    <source>
        <dbReference type="ARBA" id="ARBA00030117"/>
    </source>
</evidence>
<evidence type="ECO:0000256" key="7">
    <source>
        <dbReference type="ARBA" id="ARBA00024739"/>
    </source>
</evidence>
<reference evidence="11 12" key="1">
    <citation type="journal article" date="2011" name="Front. Microbiol.">
        <title>Genomic signatures of strain selection and enhancement in Bacillus atrophaeus var. globigii, a historical biowarfare simulant.</title>
        <authorList>
            <person name="Gibbons H.S."/>
            <person name="Broomall S.M."/>
            <person name="McNew L.A."/>
            <person name="Daligault H."/>
            <person name="Chapman C."/>
            <person name="Bruce D."/>
            <person name="Karavis M."/>
            <person name="Krepps M."/>
            <person name="McGregor P.A."/>
            <person name="Hong C."/>
            <person name="Park K.H."/>
            <person name="Akmal A."/>
            <person name="Feldman A."/>
            <person name="Lin J.S."/>
            <person name="Chang W.E."/>
            <person name="Higgs B.W."/>
            <person name="Demirev P."/>
            <person name="Lindquist J."/>
            <person name="Liem A."/>
            <person name="Fochler E."/>
            <person name="Read T.D."/>
            <person name="Tapia R."/>
            <person name="Johnson S."/>
            <person name="Bishop-Lilly K.A."/>
            <person name="Detter C."/>
            <person name="Han C."/>
            <person name="Sozhamannan S."/>
            <person name="Rosenzweig C.N."/>
            <person name="Skowronski E.W."/>
        </authorList>
    </citation>
    <scope>NUCLEOTIDE SEQUENCE [LARGE SCALE GENOMIC DNA]</scope>
    <source>
        <strain evidence="11 12">GYP-17</strain>
    </source>
</reference>
<evidence type="ECO:0000256" key="4">
    <source>
        <dbReference type="ARBA" id="ARBA00022795"/>
    </source>
</evidence>
<comment type="function">
    <text evidence="7">Responsible for the coupling of flagellin expression to flagellar assembly by preventing expression of the flagellin genes when a component of the middle class of proteins is defective. It negatively regulates flagellar genes by inhibiting the activity of FliA by directly binding to FliA.</text>
</comment>
<keyword evidence="5" id="KW-0805">Transcription regulation</keyword>
<evidence type="ECO:0000256" key="3">
    <source>
        <dbReference type="ARBA" id="ARBA00022491"/>
    </source>
</evidence>
<keyword evidence="12" id="KW-1185">Reference proteome</keyword>
<feature type="compositionally biased region" description="Polar residues" evidence="9">
    <location>
        <begin position="36"/>
        <end position="47"/>
    </location>
</feature>
<dbReference type="NCBIfam" id="TIGR03824">
    <property type="entry name" value="FlgM_jcvi"/>
    <property type="match status" value="1"/>
</dbReference>
<dbReference type="GO" id="GO:0044781">
    <property type="term" value="P:bacterial-type flagellum organization"/>
    <property type="evidence" value="ECO:0007669"/>
    <property type="project" value="UniProtKB-KW"/>
</dbReference>
<evidence type="ECO:0000256" key="2">
    <source>
        <dbReference type="ARBA" id="ARBA00017823"/>
    </source>
</evidence>
<dbReference type="SUPFAM" id="SSF101498">
    <property type="entry name" value="Anti-sigma factor FlgM"/>
    <property type="match status" value="1"/>
</dbReference>